<dbReference type="Gene3D" id="2.40.50.100">
    <property type="match status" value="1"/>
</dbReference>
<dbReference type="InterPro" id="IPR027417">
    <property type="entry name" value="P-loop_NTPase"/>
</dbReference>
<dbReference type="PANTHER" id="PTHR43875">
    <property type="entry name" value="MALTODEXTRIN IMPORT ATP-BINDING PROTEIN MSMX"/>
    <property type="match status" value="1"/>
</dbReference>
<dbReference type="RefSeq" id="WP_011822608.1">
    <property type="nucleotide sequence ID" value="NC_008818.1"/>
</dbReference>
<dbReference type="InterPro" id="IPR015855">
    <property type="entry name" value="ABC_transpr_MalK-like"/>
</dbReference>
<evidence type="ECO:0000256" key="3">
    <source>
        <dbReference type="ARBA" id="ARBA00022840"/>
    </source>
</evidence>
<gene>
    <name evidence="5" type="ordered locus">Hbut_1466</name>
</gene>
<dbReference type="Proteomes" id="UP000002593">
    <property type="component" value="Chromosome"/>
</dbReference>
<dbReference type="PANTHER" id="PTHR43875:SF4">
    <property type="entry name" value="GLUCOSE IMPORT ATP-BINDING PROTEIN GLCV"/>
    <property type="match status" value="1"/>
</dbReference>
<dbReference type="GO" id="GO:0016887">
    <property type="term" value="F:ATP hydrolysis activity"/>
    <property type="evidence" value="ECO:0007669"/>
    <property type="project" value="InterPro"/>
</dbReference>
<sequence>MVEVRLEGVTKKFGRVVAVNNVTLTFPDGRFSAILGPSGSGKTTLLYLIAGIYKPTSGRIFFGDREVTNLPPKERNIGLVFQNYALYPHMTVYDNIAFPLRLKKLPEREIDQRVHEVAKLLRIEELLNRYPSQLSGGQQQRVALARALVKQPDVLLLDEPLSNLDALLRLTIRTELKKLQSKLGITAIHVTHDQAEALSIADTIVVIDTGRIQQVGSPEDVYHRPRNLFVAGFIGSPPANMLPGVIERSNGNVYVKVAGARFTPREEHVRVISEAGLDRVIIVFRPEHAKLRYEPANSGLTVPAEVYVVEPLGKENIVSLLVAENLVKIVAPPDVKPEPGEKLYITVPLERILLFDPDTQLNLEYLTAETHGEPD</sequence>
<dbReference type="GO" id="GO:0140359">
    <property type="term" value="F:ABC-type transporter activity"/>
    <property type="evidence" value="ECO:0007669"/>
    <property type="project" value="InterPro"/>
</dbReference>
<dbReference type="GO" id="GO:0055052">
    <property type="term" value="C:ATP-binding cassette (ABC) transporter complex, substrate-binding subunit-containing"/>
    <property type="evidence" value="ECO:0007669"/>
    <property type="project" value="TreeGrafter"/>
</dbReference>
<keyword evidence="6" id="KW-1185">Reference proteome</keyword>
<name>A2BMS9_HYPBU</name>
<dbReference type="FunFam" id="3.40.50.300:FF:000042">
    <property type="entry name" value="Maltose/maltodextrin ABC transporter, ATP-binding protein"/>
    <property type="match status" value="1"/>
</dbReference>
<evidence type="ECO:0000259" key="4">
    <source>
        <dbReference type="PROSITE" id="PS50893"/>
    </source>
</evidence>
<dbReference type="KEGG" id="hbu:Hbut_1466"/>
<protein>
    <submittedName>
        <fullName evidence="5">Maltose/maltodextrin import ATP-binding protein</fullName>
        <ecNumber evidence="5">3.6.3.19</ecNumber>
    </submittedName>
</protein>
<dbReference type="InterPro" id="IPR012340">
    <property type="entry name" value="NA-bd_OB-fold"/>
</dbReference>
<dbReference type="InterPro" id="IPR017871">
    <property type="entry name" value="ABC_transporter-like_CS"/>
</dbReference>
<keyword evidence="5" id="KW-0378">Hydrolase</keyword>
<dbReference type="EnsemblBacteria" id="ABM81290">
    <property type="protein sequence ID" value="ABM81290"/>
    <property type="gene ID" value="Hbut_1466"/>
</dbReference>
<evidence type="ECO:0000313" key="6">
    <source>
        <dbReference type="Proteomes" id="UP000002593"/>
    </source>
</evidence>
<dbReference type="Gene3D" id="3.40.50.300">
    <property type="entry name" value="P-loop containing nucleotide triphosphate hydrolases"/>
    <property type="match status" value="1"/>
</dbReference>
<dbReference type="CDD" id="cd03301">
    <property type="entry name" value="ABC_MalK_N"/>
    <property type="match status" value="1"/>
</dbReference>
<dbReference type="InterPro" id="IPR003593">
    <property type="entry name" value="AAA+_ATPase"/>
</dbReference>
<dbReference type="GeneID" id="4782834"/>
<dbReference type="InterPro" id="IPR003439">
    <property type="entry name" value="ABC_transporter-like_ATP-bd"/>
</dbReference>
<evidence type="ECO:0000313" key="5">
    <source>
        <dbReference type="EMBL" id="ABM81290.1"/>
    </source>
</evidence>
<dbReference type="HOGENOM" id="CLU_000604_1_1_2"/>
<keyword evidence="1" id="KW-0813">Transport</keyword>
<dbReference type="InterPro" id="IPR047641">
    <property type="entry name" value="ABC_transpr_MalK/UgpC-like"/>
</dbReference>
<dbReference type="SMART" id="SM00382">
    <property type="entry name" value="AAA"/>
    <property type="match status" value="1"/>
</dbReference>
<dbReference type="GO" id="GO:0005524">
    <property type="term" value="F:ATP binding"/>
    <property type="evidence" value="ECO:0007669"/>
    <property type="project" value="UniProtKB-KW"/>
</dbReference>
<organism evidence="5 6">
    <name type="scientific">Hyperthermus butylicus (strain DSM 5456 / JCM 9403 / PLM1-5)</name>
    <dbReference type="NCBI Taxonomy" id="415426"/>
    <lineage>
        <taxon>Archaea</taxon>
        <taxon>Thermoproteota</taxon>
        <taxon>Thermoprotei</taxon>
        <taxon>Desulfurococcales</taxon>
        <taxon>Pyrodictiaceae</taxon>
        <taxon>Hyperthermus</taxon>
    </lineage>
</organism>
<keyword evidence="2" id="KW-0547">Nucleotide-binding</keyword>
<evidence type="ECO:0000256" key="2">
    <source>
        <dbReference type="ARBA" id="ARBA00022741"/>
    </source>
</evidence>
<evidence type="ECO:0000256" key="1">
    <source>
        <dbReference type="ARBA" id="ARBA00022448"/>
    </source>
</evidence>
<dbReference type="EMBL" id="CP000493">
    <property type="protein sequence ID" value="ABM81290.1"/>
    <property type="molecule type" value="Genomic_DNA"/>
</dbReference>
<dbReference type="GO" id="GO:0008643">
    <property type="term" value="P:carbohydrate transport"/>
    <property type="evidence" value="ECO:0007669"/>
    <property type="project" value="InterPro"/>
</dbReference>
<dbReference type="PROSITE" id="PS50893">
    <property type="entry name" value="ABC_TRANSPORTER_2"/>
    <property type="match status" value="1"/>
</dbReference>
<reference evidence="5 6" key="1">
    <citation type="journal article" date="2007" name="Archaea">
        <title>The genome of Hyperthermus butylicus: a sulfur-reducing, peptide fermenting, neutrophilic Crenarchaeote growing up to 108 degrees C.</title>
        <authorList>
            <person name="Brugger K."/>
            <person name="Chen L."/>
            <person name="Stark M."/>
            <person name="Zibat A."/>
            <person name="Redder P."/>
            <person name="Ruepp A."/>
            <person name="Awayez M."/>
            <person name="She Q."/>
            <person name="Garrett R.A."/>
            <person name="Klenk H.P."/>
        </authorList>
    </citation>
    <scope>NUCLEOTIDE SEQUENCE [LARGE SCALE GENOMIC DNA]</scope>
    <source>
        <strain evidence="6">DSM 5456 / JCM 9403 / PLM1-5</strain>
    </source>
</reference>
<dbReference type="PROSITE" id="PS00211">
    <property type="entry name" value="ABC_TRANSPORTER_1"/>
    <property type="match status" value="1"/>
</dbReference>
<dbReference type="OrthoDB" id="18368at2157"/>
<dbReference type="eggNOG" id="arCOG00175">
    <property type="taxonomic scope" value="Archaea"/>
</dbReference>
<accession>A2BMS9</accession>
<dbReference type="EC" id="3.6.3.19" evidence="5"/>
<dbReference type="Gene3D" id="2.40.50.140">
    <property type="entry name" value="Nucleic acid-binding proteins"/>
    <property type="match status" value="1"/>
</dbReference>
<keyword evidence="3 5" id="KW-0067">ATP-binding</keyword>
<proteinExistence type="predicted"/>
<dbReference type="AlphaFoldDB" id="A2BMS9"/>
<dbReference type="Pfam" id="PF00005">
    <property type="entry name" value="ABC_tran"/>
    <property type="match status" value="1"/>
</dbReference>
<dbReference type="InterPro" id="IPR008995">
    <property type="entry name" value="Mo/tungstate-bd_C_term_dom"/>
</dbReference>
<dbReference type="STRING" id="415426.Hbut_1466"/>
<feature type="domain" description="ABC transporter" evidence="4">
    <location>
        <begin position="4"/>
        <end position="234"/>
    </location>
</feature>
<dbReference type="SUPFAM" id="SSF52540">
    <property type="entry name" value="P-loop containing nucleoside triphosphate hydrolases"/>
    <property type="match status" value="1"/>
</dbReference>
<dbReference type="SUPFAM" id="SSF50331">
    <property type="entry name" value="MOP-like"/>
    <property type="match status" value="1"/>
</dbReference>